<gene>
    <name evidence="1" type="ORF">NCTC10764_04660</name>
</gene>
<proteinExistence type="predicted"/>
<keyword evidence="1" id="KW-0255">Endonuclease</keyword>
<evidence type="ECO:0000313" key="2">
    <source>
        <dbReference type="Proteomes" id="UP000255201"/>
    </source>
</evidence>
<keyword evidence="1" id="KW-0378">Hydrolase</keyword>
<dbReference type="EMBL" id="UFZL01000003">
    <property type="protein sequence ID" value="STE75560.1"/>
    <property type="molecule type" value="Genomic_DNA"/>
</dbReference>
<dbReference type="Proteomes" id="UP000255201">
    <property type="component" value="Unassembled WGS sequence"/>
</dbReference>
<protein>
    <submittedName>
        <fullName evidence="1">Putative terminase, endonuclease subunit from bacteriophage origin</fullName>
    </submittedName>
</protein>
<organism evidence="1 2">
    <name type="scientific">Escherichia coli</name>
    <dbReference type="NCBI Taxonomy" id="562"/>
    <lineage>
        <taxon>Bacteria</taxon>
        <taxon>Pseudomonadati</taxon>
        <taxon>Pseudomonadota</taxon>
        <taxon>Gammaproteobacteria</taxon>
        <taxon>Enterobacterales</taxon>
        <taxon>Enterobacteriaceae</taxon>
        <taxon>Escherichia</taxon>
    </lineage>
</organism>
<accession>A0A376K1K2</accession>
<dbReference type="AlphaFoldDB" id="A0A376K1K2"/>
<evidence type="ECO:0000313" key="1">
    <source>
        <dbReference type="EMBL" id="STE75560.1"/>
    </source>
</evidence>
<keyword evidence="1" id="KW-0540">Nuclease</keyword>
<reference evidence="1 2" key="1">
    <citation type="submission" date="2018-06" db="EMBL/GenBank/DDBJ databases">
        <authorList>
            <consortium name="Pathogen Informatics"/>
            <person name="Doyle S."/>
        </authorList>
    </citation>
    <scope>NUCLEOTIDE SEQUENCE [LARGE SCALE GENOMIC DNA]</scope>
    <source>
        <strain evidence="1 2">NCTC10764</strain>
    </source>
</reference>
<name>A0A376K1K2_ECOLX</name>
<sequence>MKKIRDKWRVNERLAARYWRFAGVLLLRGDDGKPLASAINDPERLQQADQCLERAAWLHPKIQVKTLRQRIAARLRALQGT</sequence>
<dbReference type="GO" id="GO:0004519">
    <property type="term" value="F:endonuclease activity"/>
    <property type="evidence" value="ECO:0007669"/>
    <property type="project" value="UniProtKB-KW"/>
</dbReference>